<proteinExistence type="predicted"/>
<gene>
    <name evidence="1" type="ORF">FOF52_18645</name>
</gene>
<keyword evidence="2" id="KW-1185">Reference proteome</keyword>
<dbReference type="EMBL" id="CP051627">
    <property type="protein sequence ID" value="UPT22716.1"/>
    <property type="molecule type" value="Genomic_DNA"/>
</dbReference>
<name>A0ABY4L727_THEAE</name>
<dbReference type="CDD" id="cd11538">
    <property type="entry name" value="NTP-PPase_u1"/>
    <property type="match status" value="1"/>
</dbReference>
<reference evidence="1 2" key="1">
    <citation type="submission" date="2020-04" db="EMBL/GenBank/DDBJ databases">
        <title>Thermobifida alba genome sequencing and assembly.</title>
        <authorList>
            <person name="Luzics S."/>
            <person name="Horvath B."/>
            <person name="Nagy I."/>
            <person name="Toth A."/>
            <person name="Nagy I."/>
            <person name="Kukolya J."/>
        </authorList>
    </citation>
    <scope>NUCLEOTIDE SEQUENCE [LARGE SCALE GENOMIC DNA]</scope>
    <source>
        <strain evidence="1 2">DSM 43795</strain>
    </source>
</reference>
<dbReference type="SUPFAM" id="SSF101386">
    <property type="entry name" value="all-alpha NTP pyrophosphatases"/>
    <property type="match status" value="1"/>
</dbReference>
<organism evidence="1 2">
    <name type="scientific">Thermobifida alba</name>
    <name type="common">Thermomonospora alba</name>
    <dbReference type="NCBI Taxonomy" id="53522"/>
    <lineage>
        <taxon>Bacteria</taxon>
        <taxon>Bacillati</taxon>
        <taxon>Actinomycetota</taxon>
        <taxon>Actinomycetes</taxon>
        <taxon>Streptosporangiales</taxon>
        <taxon>Nocardiopsidaceae</taxon>
        <taxon>Thermobifida</taxon>
    </lineage>
</organism>
<evidence type="ECO:0000313" key="2">
    <source>
        <dbReference type="Proteomes" id="UP000832041"/>
    </source>
</evidence>
<accession>A0ABY4L727</accession>
<sequence length="101" mass="11432">MDLERLSALVEEVSKRYAARHGITRDADWFVLKLHEELGELTQCHLMATGQARTKGRSPAEIDDAFRAELADVFSHVLLLARHHGVDLEAEVARKWLSRLG</sequence>
<dbReference type="Gene3D" id="1.10.287.1080">
    <property type="entry name" value="MazG-like"/>
    <property type="match status" value="1"/>
</dbReference>
<dbReference type="RefSeq" id="WP_248591226.1">
    <property type="nucleotide sequence ID" value="NZ_BAABEB010000011.1"/>
</dbReference>
<evidence type="ECO:0000313" key="1">
    <source>
        <dbReference type="EMBL" id="UPT22716.1"/>
    </source>
</evidence>
<protein>
    <submittedName>
        <fullName evidence="1">Pyrophosphatase</fullName>
    </submittedName>
</protein>
<dbReference type="Proteomes" id="UP000832041">
    <property type="component" value="Chromosome"/>
</dbReference>